<accession>A0A837L1L6</accession>
<sequence>MGGRGASSGISKSGKKYGTEYDTLLTRGKIKFVRNESGSASSPMETRSKRRIYVTINKKDNIKAITFYDKKLKRSRQIDVSGNKHYVDGKRIIPHVHKGYLHNENGDRDLSINERKLLVRVKRIWDNRGK</sequence>
<comment type="caution">
    <text evidence="1">The sequence shown here is derived from an EMBL/GenBank/DDBJ whole genome shotgun (WGS) entry which is preliminary data.</text>
</comment>
<organism evidence="1 2">
    <name type="scientific">Streptococcus agalactiae</name>
    <dbReference type="NCBI Taxonomy" id="1311"/>
    <lineage>
        <taxon>Bacteria</taxon>
        <taxon>Bacillati</taxon>
        <taxon>Bacillota</taxon>
        <taxon>Bacilli</taxon>
        <taxon>Lactobacillales</taxon>
        <taxon>Streptococcaceae</taxon>
        <taxon>Streptococcus</taxon>
    </lineage>
</organism>
<reference evidence="1 2" key="1">
    <citation type="journal article" date="2015" name="PLoS ONE">
        <title>Genomic analysis reveals the molecular basis for capsule loss in the group B streptococcus population.</title>
        <authorList>
            <consortium name="DEVANI Consortium"/>
            <person name="Rosini R."/>
            <person name="Campisi E."/>
            <person name="De Chiara M."/>
            <person name="Tettelin H."/>
            <person name="Rinaudo D."/>
            <person name="Toniolo C."/>
            <person name="Metruccio M."/>
            <person name="Guidotti S."/>
            <person name="Sorensen U.B."/>
            <person name="Kilian M."/>
            <person name="Ramirez M."/>
            <person name="Janulczyk R."/>
            <person name="Donati C."/>
            <person name="Grandi G."/>
            <person name="Margarit I."/>
        </authorList>
    </citation>
    <scope>NUCLEOTIDE SEQUENCE [LARGE SCALE GENOMIC DNA]</scope>
    <source>
        <strain evidence="1 2">DK-B-USS-215</strain>
    </source>
</reference>
<proteinExistence type="predicted"/>
<dbReference type="RefSeq" id="WP_047208880.1">
    <property type="nucleotide sequence ID" value="NZ_LBKL01000011.1"/>
</dbReference>
<name>A0A837L1L6_STRAG</name>
<dbReference type="AlphaFoldDB" id="A0A837L1L6"/>
<protein>
    <submittedName>
        <fullName evidence="1">Uncharacterized protein</fullName>
    </submittedName>
</protein>
<dbReference type="EMBL" id="LBKL01000011">
    <property type="protein sequence ID" value="KLL45478.1"/>
    <property type="molecule type" value="Genomic_DNA"/>
</dbReference>
<evidence type="ECO:0000313" key="1">
    <source>
        <dbReference type="EMBL" id="KLL45478.1"/>
    </source>
</evidence>
<evidence type="ECO:0000313" key="2">
    <source>
        <dbReference type="Proteomes" id="UP000035346"/>
    </source>
</evidence>
<dbReference type="Proteomes" id="UP000035346">
    <property type="component" value="Unassembled WGS sequence"/>
</dbReference>
<gene>
    <name evidence="1" type="ORF">WA04_00720</name>
</gene>